<protein>
    <submittedName>
        <fullName evidence="2">Uncharacterized protein</fullName>
    </submittedName>
</protein>
<dbReference type="AlphaFoldDB" id="A0A1F6CDM8"/>
<accession>A0A1F6CDM8</accession>
<organism evidence="2 3">
    <name type="scientific">Candidatus Kaiserbacteria bacterium RIFCSPHIGHO2_01_FULL_49_13</name>
    <dbReference type="NCBI Taxonomy" id="1798477"/>
    <lineage>
        <taxon>Bacteria</taxon>
        <taxon>Candidatus Kaiseribacteriota</taxon>
    </lineage>
</organism>
<reference evidence="2 3" key="1">
    <citation type="journal article" date="2016" name="Nat. Commun.">
        <title>Thousands of microbial genomes shed light on interconnected biogeochemical processes in an aquifer system.</title>
        <authorList>
            <person name="Anantharaman K."/>
            <person name="Brown C.T."/>
            <person name="Hug L.A."/>
            <person name="Sharon I."/>
            <person name="Castelle C.J."/>
            <person name="Probst A.J."/>
            <person name="Thomas B.C."/>
            <person name="Singh A."/>
            <person name="Wilkins M.J."/>
            <person name="Karaoz U."/>
            <person name="Brodie E.L."/>
            <person name="Williams K.H."/>
            <person name="Hubbard S.S."/>
            <person name="Banfield J.F."/>
        </authorList>
    </citation>
    <scope>NUCLEOTIDE SEQUENCE [LARGE SCALE GENOMIC DNA]</scope>
</reference>
<comment type="caution">
    <text evidence="2">The sequence shown here is derived from an EMBL/GenBank/DDBJ whole genome shotgun (WGS) entry which is preliminary data.</text>
</comment>
<keyword evidence="1" id="KW-0812">Transmembrane</keyword>
<dbReference type="EMBL" id="MFKQ01000017">
    <property type="protein sequence ID" value="OGG47279.1"/>
    <property type="molecule type" value="Genomic_DNA"/>
</dbReference>
<dbReference type="Proteomes" id="UP000178344">
    <property type="component" value="Unassembled WGS sequence"/>
</dbReference>
<evidence type="ECO:0000313" key="3">
    <source>
        <dbReference type="Proteomes" id="UP000178344"/>
    </source>
</evidence>
<evidence type="ECO:0000313" key="2">
    <source>
        <dbReference type="EMBL" id="OGG47279.1"/>
    </source>
</evidence>
<name>A0A1F6CDM8_9BACT</name>
<feature type="transmembrane region" description="Helical" evidence="1">
    <location>
        <begin position="18"/>
        <end position="36"/>
    </location>
</feature>
<sequence length="91" mass="9532">MFTIIERLQQKSVEERRVIALGVSGGVTFLIGLIWLSSLTLSDSQGGETQQAAVTGAPSPLSTLKSGFASVFADFNRGSEEEPTAAEAGSQ</sequence>
<gene>
    <name evidence="2" type="ORF">A2671_01935</name>
</gene>
<keyword evidence="1" id="KW-0472">Membrane</keyword>
<proteinExistence type="predicted"/>
<evidence type="ECO:0000256" key="1">
    <source>
        <dbReference type="SAM" id="Phobius"/>
    </source>
</evidence>
<keyword evidence="1" id="KW-1133">Transmembrane helix</keyword>